<evidence type="ECO:0000256" key="4">
    <source>
        <dbReference type="SAM" id="MobiDB-lite"/>
    </source>
</evidence>
<dbReference type="EMBL" id="OOIN01000014">
    <property type="protein sequence ID" value="SPO26519.1"/>
    <property type="molecule type" value="Genomic_DNA"/>
</dbReference>
<evidence type="ECO:0000313" key="6">
    <source>
        <dbReference type="Proteomes" id="UP000324022"/>
    </source>
</evidence>
<dbReference type="OrthoDB" id="10259639at2759"/>
<evidence type="ECO:0000256" key="1">
    <source>
        <dbReference type="ARBA" id="ARBA00007130"/>
    </source>
</evidence>
<feature type="region of interest" description="Disordered" evidence="4">
    <location>
        <begin position="112"/>
        <end position="152"/>
    </location>
</feature>
<dbReference type="GO" id="GO:1990316">
    <property type="term" value="C:Atg1/ULK1 kinase complex"/>
    <property type="evidence" value="ECO:0007669"/>
    <property type="project" value="TreeGrafter"/>
</dbReference>
<dbReference type="GO" id="GO:0000407">
    <property type="term" value="C:phagophore assembly site"/>
    <property type="evidence" value="ECO:0007669"/>
    <property type="project" value="TreeGrafter"/>
</dbReference>
<dbReference type="Proteomes" id="UP000324022">
    <property type="component" value="Unassembled WGS sequence"/>
</dbReference>
<comment type="similarity">
    <text evidence="1">Belongs to the ATG101 family.</text>
</comment>
<feature type="compositionally biased region" description="Low complexity" evidence="4">
    <location>
        <begin position="112"/>
        <end position="123"/>
    </location>
</feature>
<dbReference type="PANTHER" id="PTHR13292">
    <property type="entry name" value="AUTOPHAGY-RELATED PROTEIN 101"/>
    <property type="match status" value="1"/>
</dbReference>
<dbReference type="PANTHER" id="PTHR13292:SF0">
    <property type="entry name" value="AUTOPHAGY-RELATED PROTEIN 101"/>
    <property type="match status" value="1"/>
</dbReference>
<dbReference type="GO" id="GO:0019901">
    <property type="term" value="F:protein kinase binding"/>
    <property type="evidence" value="ECO:0007669"/>
    <property type="project" value="TreeGrafter"/>
</dbReference>
<evidence type="ECO:0000313" key="5">
    <source>
        <dbReference type="EMBL" id="SPO26519.1"/>
    </source>
</evidence>
<dbReference type="InterPro" id="IPR012445">
    <property type="entry name" value="ATG101"/>
</dbReference>
<organism evidence="5 6">
    <name type="scientific">Ustilago trichophora</name>
    <dbReference type="NCBI Taxonomy" id="86804"/>
    <lineage>
        <taxon>Eukaryota</taxon>
        <taxon>Fungi</taxon>
        <taxon>Dikarya</taxon>
        <taxon>Basidiomycota</taxon>
        <taxon>Ustilaginomycotina</taxon>
        <taxon>Ustilaginomycetes</taxon>
        <taxon>Ustilaginales</taxon>
        <taxon>Ustilaginaceae</taxon>
        <taxon>Ustilago</taxon>
    </lineage>
</organism>
<sequence>MTYLNFTHHFTNCEPHQLQQAAYVALHTICFHRFLGTLRPASISAFGLTFLLTRFASVHMVGFWIWEQQPAIADTEIDQLLQQRSTQLFALLSTSPAPKSAVEIVIYFLRPSSSKPSSPSAARSETKIQDTATQTNSKTAARTETPPSGASSLRAWASSRNLQYAWLAQAFSSGAGQAAAILPSTPETALHEDLEAEAFERWNVVFNLLGTDVLASKRIGLKQGMAHFVDKVLQFVQANKAHLPPFSGAELVTFPVRIVVRAG</sequence>
<dbReference type="Pfam" id="PF07855">
    <property type="entry name" value="ATG101"/>
    <property type="match status" value="1"/>
</dbReference>
<gene>
    <name evidence="5" type="ORF">UTRI_04108</name>
</gene>
<dbReference type="GO" id="GO:0000045">
    <property type="term" value="P:autophagosome assembly"/>
    <property type="evidence" value="ECO:0007669"/>
    <property type="project" value="TreeGrafter"/>
</dbReference>
<reference evidence="5 6" key="1">
    <citation type="submission" date="2018-03" db="EMBL/GenBank/DDBJ databases">
        <authorList>
            <person name="Guldener U."/>
        </authorList>
    </citation>
    <scope>NUCLEOTIDE SEQUENCE [LARGE SCALE GENOMIC DNA]</scope>
    <source>
        <strain evidence="5 6">NBRC100155</strain>
    </source>
</reference>
<proteinExistence type="inferred from homology"/>
<feature type="compositionally biased region" description="Polar residues" evidence="4">
    <location>
        <begin position="129"/>
        <end position="151"/>
    </location>
</feature>
<name>A0A5C3EBG5_9BASI</name>
<evidence type="ECO:0000256" key="3">
    <source>
        <dbReference type="ARBA" id="ARBA00023006"/>
    </source>
</evidence>
<protein>
    <recommendedName>
        <fullName evidence="2">Autophagy-related protein 101</fullName>
    </recommendedName>
</protein>
<dbReference type="AlphaFoldDB" id="A0A5C3EBG5"/>
<keyword evidence="3" id="KW-0072">Autophagy</keyword>
<evidence type="ECO:0000256" key="2">
    <source>
        <dbReference type="ARBA" id="ARBA00018874"/>
    </source>
</evidence>
<keyword evidence="6" id="KW-1185">Reference proteome</keyword>
<accession>A0A5C3EBG5</accession>